<dbReference type="OrthoDB" id="2117996at2759"/>
<protein>
    <submittedName>
        <fullName evidence="1">Uncharacterized protein</fullName>
    </submittedName>
</protein>
<dbReference type="STRING" id="1141098.A0A1Y2DFM6"/>
<accession>A0A1Y2DFM6</accession>
<dbReference type="InParanoid" id="A0A1Y2DFM6"/>
<dbReference type="GeneID" id="63770770"/>
<evidence type="ECO:0000313" key="2">
    <source>
        <dbReference type="Proteomes" id="UP000193689"/>
    </source>
</evidence>
<dbReference type="AlphaFoldDB" id="A0A1Y2DFM6"/>
<gene>
    <name evidence="1" type="ORF">BCR38DRAFT_301201</name>
</gene>
<reference evidence="1 2" key="1">
    <citation type="submission" date="2016-07" db="EMBL/GenBank/DDBJ databases">
        <title>Pervasive Adenine N6-methylation of Active Genes in Fungi.</title>
        <authorList>
            <consortium name="DOE Joint Genome Institute"/>
            <person name="Mondo S.J."/>
            <person name="Dannebaum R.O."/>
            <person name="Kuo R.C."/>
            <person name="Labutti K."/>
            <person name="Haridas S."/>
            <person name="Kuo A."/>
            <person name="Salamov A."/>
            <person name="Ahrendt S.R."/>
            <person name="Lipzen A."/>
            <person name="Sullivan W."/>
            <person name="Andreopoulos W.B."/>
            <person name="Clum A."/>
            <person name="Lindquist E."/>
            <person name="Daum C."/>
            <person name="Ramamoorthy G.K."/>
            <person name="Gryganskyi A."/>
            <person name="Culley D."/>
            <person name="Magnuson J.K."/>
            <person name="James T.Y."/>
            <person name="O'Malley M.A."/>
            <person name="Stajich J.E."/>
            <person name="Spatafora J.W."/>
            <person name="Visel A."/>
            <person name="Grigoriev I.V."/>
        </authorList>
    </citation>
    <scope>NUCLEOTIDE SEQUENCE [LARGE SCALE GENOMIC DNA]</scope>
    <source>
        <strain evidence="1 2">CBS 129021</strain>
    </source>
</reference>
<name>A0A1Y2DFM6_9PEZI</name>
<evidence type="ECO:0000313" key="1">
    <source>
        <dbReference type="EMBL" id="ORY58080.1"/>
    </source>
</evidence>
<sequence length="142" mass="15540">NAVSDKQIANAVISWQNDTSKVSKWMDTATSFTGHEFTRRATIALNAEIDELNHKKILDIAMGQMPMVQEANSVLETQGTFQDVVNVLRVMVTDGPDTAQDSVNAINQNRCVNVLPNIDKYFAAAGSPMVKATRPTGCLEIE</sequence>
<dbReference type="EMBL" id="MCFJ01000017">
    <property type="protein sequence ID" value="ORY58080.1"/>
    <property type="molecule type" value="Genomic_DNA"/>
</dbReference>
<dbReference type="RefSeq" id="XP_040711115.1">
    <property type="nucleotide sequence ID" value="XM_040854558.1"/>
</dbReference>
<dbReference type="Proteomes" id="UP000193689">
    <property type="component" value="Unassembled WGS sequence"/>
</dbReference>
<proteinExistence type="predicted"/>
<comment type="caution">
    <text evidence="1">The sequence shown here is derived from an EMBL/GenBank/DDBJ whole genome shotgun (WGS) entry which is preliminary data.</text>
</comment>
<keyword evidence="2" id="KW-1185">Reference proteome</keyword>
<organism evidence="1 2">
    <name type="scientific">Pseudomassariella vexata</name>
    <dbReference type="NCBI Taxonomy" id="1141098"/>
    <lineage>
        <taxon>Eukaryota</taxon>
        <taxon>Fungi</taxon>
        <taxon>Dikarya</taxon>
        <taxon>Ascomycota</taxon>
        <taxon>Pezizomycotina</taxon>
        <taxon>Sordariomycetes</taxon>
        <taxon>Xylariomycetidae</taxon>
        <taxon>Amphisphaeriales</taxon>
        <taxon>Pseudomassariaceae</taxon>
        <taxon>Pseudomassariella</taxon>
    </lineage>
</organism>
<feature type="non-terminal residue" evidence="1">
    <location>
        <position position="142"/>
    </location>
</feature>
<feature type="non-terminal residue" evidence="1">
    <location>
        <position position="1"/>
    </location>
</feature>